<evidence type="ECO:0000313" key="2">
    <source>
        <dbReference type="EMBL" id="GGA01246.1"/>
    </source>
</evidence>
<accession>A0ABQ1F685</accession>
<keyword evidence="3" id="KW-1185">Reference proteome</keyword>
<name>A0ABQ1F685_9SPHN</name>
<proteinExistence type="predicted"/>
<protein>
    <recommendedName>
        <fullName evidence="4">Lipoprotein</fullName>
    </recommendedName>
</protein>
<evidence type="ECO:0000313" key="3">
    <source>
        <dbReference type="Proteomes" id="UP000603317"/>
    </source>
</evidence>
<dbReference type="RefSeq" id="WP_188641421.1">
    <property type="nucleotide sequence ID" value="NZ_BMID01000001.1"/>
</dbReference>
<dbReference type="EMBL" id="BMID01000001">
    <property type="protein sequence ID" value="GGA01246.1"/>
    <property type="molecule type" value="Genomic_DNA"/>
</dbReference>
<organism evidence="2 3">
    <name type="scientific">Blastomonas marina</name>
    <dbReference type="NCBI Taxonomy" id="1867408"/>
    <lineage>
        <taxon>Bacteria</taxon>
        <taxon>Pseudomonadati</taxon>
        <taxon>Pseudomonadota</taxon>
        <taxon>Alphaproteobacteria</taxon>
        <taxon>Sphingomonadales</taxon>
        <taxon>Sphingomonadaceae</taxon>
        <taxon>Blastomonas</taxon>
    </lineage>
</organism>
<feature type="signal peptide" evidence="1">
    <location>
        <begin position="1"/>
        <end position="19"/>
    </location>
</feature>
<feature type="chain" id="PRO_5046061844" description="Lipoprotein" evidence="1">
    <location>
        <begin position="20"/>
        <end position="162"/>
    </location>
</feature>
<gene>
    <name evidence="2" type="ORF">GCM10010923_07400</name>
</gene>
<evidence type="ECO:0000256" key="1">
    <source>
        <dbReference type="SAM" id="SignalP"/>
    </source>
</evidence>
<evidence type="ECO:0008006" key="4">
    <source>
        <dbReference type="Google" id="ProtNLM"/>
    </source>
</evidence>
<dbReference type="Proteomes" id="UP000603317">
    <property type="component" value="Unassembled WGS sequence"/>
</dbReference>
<comment type="caution">
    <text evidence="2">The sequence shown here is derived from an EMBL/GenBank/DDBJ whole genome shotgun (WGS) entry which is preliminary data.</text>
</comment>
<reference evidence="3" key="1">
    <citation type="journal article" date="2019" name="Int. J. Syst. Evol. Microbiol.">
        <title>The Global Catalogue of Microorganisms (GCM) 10K type strain sequencing project: providing services to taxonomists for standard genome sequencing and annotation.</title>
        <authorList>
            <consortium name="The Broad Institute Genomics Platform"/>
            <consortium name="The Broad Institute Genome Sequencing Center for Infectious Disease"/>
            <person name="Wu L."/>
            <person name="Ma J."/>
        </authorList>
    </citation>
    <scope>NUCLEOTIDE SEQUENCE [LARGE SCALE GENOMIC DNA]</scope>
    <source>
        <strain evidence="3">CGMCC 1.15297</strain>
    </source>
</reference>
<sequence length="162" mass="16787">MRVTAALLAVSLLAACSDAGEDGTKVTTPEGEVTIDDTENGDVRITSKDGKSVSIDQRKGNDAQWPKGFAPYPGATVTSDIAMGGDSGSGKIIAFTSDDTPQQVADFYRRQAEAAGFEIEMELSVNDGRMVAGEKSDGTGFAINASADEEGTSASLTVGRSR</sequence>
<dbReference type="PROSITE" id="PS51257">
    <property type="entry name" value="PROKAR_LIPOPROTEIN"/>
    <property type="match status" value="1"/>
</dbReference>
<keyword evidence="1" id="KW-0732">Signal</keyword>